<reference evidence="3 4" key="1">
    <citation type="journal article" date="2018" name="Plant J.">
        <title>Genome sequences of Chlorella sorokiniana UTEX 1602 and Micractinium conductrix SAG 241.80: implications to maltose excretion by a green alga.</title>
        <authorList>
            <person name="Arriola M.B."/>
            <person name="Velmurugan N."/>
            <person name="Zhang Y."/>
            <person name="Plunkett M.H."/>
            <person name="Hondzo H."/>
            <person name="Barney B.M."/>
        </authorList>
    </citation>
    <scope>NUCLEOTIDE SEQUENCE [LARGE SCALE GENOMIC DNA]</scope>
    <source>
        <strain evidence="4">UTEX 1602</strain>
    </source>
</reference>
<evidence type="ECO:0000256" key="1">
    <source>
        <dbReference type="SAM" id="MobiDB-lite"/>
    </source>
</evidence>
<evidence type="ECO:0000313" key="4">
    <source>
        <dbReference type="Proteomes" id="UP000239899"/>
    </source>
</evidence>
<comment type="caution">
    <text evidence="3">The sequence shown here is derived from an EMBL/GenBank/DDBJ whole genome shotgun (WGS) entry which is preliminary data.</text>
</comment>
<feature type="domain" description="HAUS augmin-like complex subunit 6 N-terminal" evidence="2">
    <location>
        <begin position="35"/>
        <end position="203"/>
    </location>
</feature>
<gene>
    <name evidence="3" type="ORF">C2E21_9164</name>
</gene>
<dbReference type="AlphaFoldDB" id="A0A2P6TC36"/>
<feature type="compositionally biased region" description="Gly residues" evidence="1">
    <location>
        <begin position="448"/>
        <end position="457"/>
    </location>
</feature>
<keyword evidence="4" id="KW-1185">Reference proteome</keyword>
<organism evidence="3 4">
    <name type="scientific">Chlorella sorokiniana</name>
    <name type="common">Freshwater green alga</name>
    <dbReference type="NCBI Taxonomy" id="3076"/>
    <lineage>
        <taxon>Eukaryota</taxon>
        <taxon>Viridiplantae</taxon>
        <taxon>Chlorophyta</taxon>
        <taxon>core chlorophytes</taxon>
        <taxon>Trebouxiophyceae</taxon>
        <taxon>Chlorellales</taxon>
        <taxon>Chlorellaceae</taxon>
        <taxon>Chlorella clade</taxon>
        <taxon>Chlorella</taxon>
    </lineage>
</organism>
<dbReference type="STRING" id="3076.A0A2P6TC36"/>
<dbReference type="InterPro" id="IPR028163">
    <property type="entry name" value="HAUS_6_N"/>
</dbReference>
<dbReference type="OrthoDB" id="5575722at2759"/>
<evidence type="ECO:0000313" key="3">
    <source>
        <dbReference type="EMBL" id="PRW20172.1"/>
    </source>
</evidence>
<dbReference type="EMBL" id="LHPG02000025">
    <property type="protein sequence ID" value="PRW20172.1"/>
    <property type="molecule type" value="Genomic_DNA"/>
</dbReference>
<name>A0A2P6TC36_CHLSO</name>
<dbReference type="Pfam" id="PF14661">
    <property type="entry name" value="HAUS6_N"/>
    <property type="match status" value="1"/>
</dbReference>
<feature type="compositionally biased region" description="Low complexity" evidence="1">
    <location>
        <begin position="433"/>
        <end position="447"/>
    </location>
</feature>
<protein>
    <recommendedName>
        <fullName evidence="2">HAUS augmin-like complex subunit 6 N-terminal domain-containing protein</fullName>
    </recommendedName>
</protein>
<dbReference type="Proteomes" id="UP000239899">
    <property type="component" value="Unassembled WGS sequence"/>
</dbReference>
<accession>A0A2P6TC36</accession>
<sequence length="477" mass="48442">MADRRRAQEAAAATALAAALACLRGPGTAKEPKEALTAAALARPTLKTMQTALHLLHLRIRGAARTKKELQHIYPVLEPGQAKEFKAAMQEWVRELGAAGQLQPDSVKYFVSAYQGSAAHRAVLLLLDLSTLALAKELGQGPHVELPSAELLRPCCAAGAGPPPQQAHRAAADAQRQLQARMDAVVAAMQRLKQLHTQATGQLAAGQGTSGTAAAALAPRAPLFAGSQAAIKRGELVSELLVHGPSLTAQPEAVGPESWADLLAAGKGSAAAAAAAGAATPPPATARRLSNPVQEASNFAAEGMAADADVLTVHGVLVQRLAAASAALQAASSQSGMAAGGADVRAALAEAAACRESLMLSVRQELAAARVRDEQQAAAAADGRGSLLQLLPLSQPPCNPVAEGMRISQQAAAAVAAEGDSSPCLTTRLAPQASARSTRSVRSTGGITAAGGSSGGGCDLAELQKRLLAIDKGKGRR</sequence>
<evidence type="ECO:0000259" key="2">
    <source>
        <dbReference type="Pfam" id="PF14661"/>
    </source>
</evidence>
<dbReference type="PROSITE" id="PS51257">
    <property type="entry name" value="PROKAR_LIPOPROTEIN"/>
    <property type="match status" value="1"/>
</dbReference>
<feature type="region of interest" description="Disordered" evidence="1">
    <location>
        <begin position="431"/>
        <end position="457"/>
    </location>
</feature>
<proteinExistence type="predicted"/>